<dbReference type="RefSeq" id="WP_101112639.1">
    <property type="nucleotide sequence ID" value="NZ_AP025144.1"/>
</dbReference>
<dbReference type="AlphaFoldDB" id="A0AAV5NXZ9"/>
<proteinExistence type="predicted"/>
<evidence type="ECO:0000313" key="2">
    <source>
        <dbReference type="Proteomes" id="UP001156690"/>
    </source>
</evidence>
<reference evidence="2" key="1">
    <citation type="journal article" date="2019" name="Int. J. Syst. Evol. Microbiol.">
        <title>The Global Catalogue of Microorganisms (GCM) 10K type strain sequencing project: providing services to taxonomists for standard genome sequencing and annotation.</title>
        <authorList>
            <consortium name="The Broad Institute Genomics Platform"/>
            <consortium name="The Broad Institute Genome Sequencing Center for Infectious Disease"/>
            <person name="Wu L."/>
            <person name="Ma J."/>
        </authorList>
    </citation>
    <scope>NUCLEOTIDE SEQUENCE [LARGE SCALE GENOMIC DNA]</scope>
    <source>
        <strain evidence="2">NBRC 15640</strain>
    </source>
</reference>
<organism evidence="1 2">
    <name type="scientific">Vibrio penaeicida</name>
    <dbReference type="NCBI Taxonomy" id="104609"/>
    <lineage>
        <taxon>Bacteria</taxon>
        <taxon>Pseudomonadati</taxon>
        <taxon>Pseudomonadota</taxon>
        <taxon>Gammaproteobacteria</taxon>
        <taxon>Vibrionales</taxon>
        <taxon>Vibrionaceae</taxon>
        <taxon>Vibrio</taxon>
    </lineage>
</organism>
<dbReference type="Proteomes" id="UP001156690">
    <property type="component" value="Unassembled WGS sequence"/>
</dbReference>
<comment type="caution">
    <text evidence="1">The sequence shown here is derived from an EMBL/GenBank/DDBJ whole genome shotgun (WGS) entry which is preliminary data.</text>
</comment>
<evidence type="ECO:0000313" key="1">
    <source>
        <dbReference type="EMBL" id="GLQ75320.1"/>
    </source>
</evidence>
<protein>
    <submittedName>
        <fullName evidence="1">Uncharacterized protein</fullName>
    </submittedName>
</protein>
<dbReference type="EMBL" id="BSNX01000067">
    <property type="protein sequence ID" value="GLQ75320.1"/>
    <property type="molecule type" value="Genomic_DNA"/>
</dbReference>
<sequence length="110" mass="12721">MRITVILAITALFTLSGCSRFPHNDIMKWMPLPSLEQVTPPGEWVLFREMNSSDMQIEQSPFHSIESDSLSEAVAKNVITKISLYVMTARLPSPHQQYARWEHLLDEYRD</sequence>
<name>A0AAV5NXZ9_9VIBR</name>
<accession>A0AAV5NXZ9</accession>
<gene>
    <name evidence="1" type="ORF">GCM10007932_46820</name>
</gene>
<dbReference type="PROSITE" id="PS51257">
    <property type="entry name" value="PROKAR_LIPOPROTEIN"/>
    <property type="match status" value="1"/>
</dbReference>
<keyword evidence="2" id="KW-1185">Reference proteome</keyword>